<gene>
    <name evidence="1" type="ORF">DBX24_04400</name>
</gene>
<reference evidence="1 2" key="1">
    <citation type="submission" date="2018-04" db="EMBL/GenBank/DDBJ databases">
        <title>Characteristic and Complete Genome Sequencing of A Novel Member of Infective Endocarditis Causative Bacteria: Bergeyella cardium QL-PH.</title>
        <authorList>
            <person name="Pan H."/>
            <person name="Sun E."/>
            <person name="Zhang Y."/>
        </authorList>
    </citation>
    <scope>NUCLEOTIDE SEQUENCE [LARGE SCALE GENOMIC DNA]</scope>
    <source>
        <strain evidence="1 2">HPQL</strain>
    </source>
</reference>
<sequence length="293" mass="34314">MYCKWIHYNCELQDAIILDIGADKSFTIREGSFYEIHSQYSGTYTYSDGKGKYKLTNALEDNDVRNNSFSISFTPEGLMKIKFNENFKEFNIATNNTLAFHQEKTPIAFKEKNLTALNFYKAIYPYIFEVGFCESYNFIVSGERSSGAKLTYSSDKKHLCYEAFDDEENYTAKFDLKIWNYPKSEDLLVGINLPYILDNVIRSGLIRFYRYDAKKHLLFPLDEKAIVPHLKKVYIDENFKRDYLLDFPLRSSESVSKDKIGLYIYEETEVGEVVAPVKNYYKLKWNGKTFSEE</sequence>
<dbReference type="RefSeq" id="WP_160224079.1">
    <property type="nucleotide sequence ID" value="NZ_CP029149.1"/>
</dbReference>
<dbReference type="EMBL" id="CP029149">
    <property type="protein sequence ID" value="QHN65188.1"/>
    <property type="molecule type" value="Genomic_DNA"/>
</dbReference>
<dbReference type="Proteomes" id="UP000464318">
    <property type="component" value="Chromosome"/>
</dbReference>
<evidence type="ECO:0000313" key="1">
    <source>
        <dbReference type="EMBL" id="QHN65188.1"/>
    </source>
</evidence>
<name>A0A6P1QUL9_9FLAO</name>
<proteinExistence type="predicted"/>
<evidence type="ECO:0000313" key="2">
    <source>
        <dbReference type="Proteomes" id="UP000464318"/>
    </source>
</evidence>
<accession>A0A6P1QUL9</accession>
<keyword evidence="2" id="KW-1185">Reference proteome</keyword>
<dbReference type="AlphaFoldDB" id="A0A6P1QUL9"/>
<dbReference type="KEGG" id="bcad:DBX24_04400"/>
<organism evidence="1 2">
    <name type="scientific">Bergeyella cardium</name>
    <dbReference type="NCBI Taxonomy" id="1585976"/>
    <lineage>
        <taxon>Bacteria</taxon>
        <taxon>Pseudomonadati</taxon>
        <taxon>Bacteroidota</taxon>
        <taxon>Flavobacteriia</taxon>
        <taxon>Flavobacteriales</taxon>
        <taxon>Weeksellaceae</taxon>
        <taxon>Bergeyella</taxon>
    </lineage>
</organism>
<protein>
    <submittedName>
        <fullName evidence="1">Uncharacterized protein</fullName>
    </submittedName>
</protein>